<sequence>MEIQKCIKASFSVIGKEGSTNDGDGFIQRLWEDANSHFNEVADLAKKDETGSLAGIWGAMSDLSHSFKPWEDNFSKGLYLAGVEVADDAIAPQGWVKWTIPSYEYIYVKNESESTFMEGVKYLKDNNIALAGAVLDFICPDTNQGYQFFPIRRL</sequence>
<dbReference type="KEGG" id="acht:bsdcttw_40710"/>
<evidence type="ECO:0000313" key="1">
    <source>
        <dbReference type="EMBL" id="BCK01031.1"/>
    </source>
</evidence>
<name>A0A7I8DRH4_9FIRM</name>
<gene>
    <name evidence="1" type="primary">ycgF</name>
    <name evidence="1" type="ORF">bsdcttw_40710</name>
</gene>
<evidence type="ECO:0000313" key="2">
    <source>
        <dbReference type="Proteomes" id="UP000515703"/>
    </source>
</evidence>
<organism evidence="1 2">
    <name type="scientific">Anaerocolumna chitinilytica</name>
    <dbReference type="NCBI Taxonomy" id="1727145"/>
    <lineage>
        <taxon>Bacteria</taxon>
        <taxon>Bacillati</taxon>
        <taxon>Bacillota</taxon>
        <taxon>Clostridia</taxon>
        <taxon>Lachnospirales</taxon>
        <taxon>Lachnospiraceae</taxon>
        <taxon>Anaerocolumna</taxon>
    </lineage>
</organism>
<dbReference type="RefSeq" id="WP_185256644.1">
    <property type="nucleotide sequence ID" value="NZ_AP023368.1"/>
</dbReference>
<dbReference type="Proteomes" id="UP000515703">
    <property type="component" value="Chromosome"/>
</dbReference>
<dbReference type="Gene3D" id="3.20.80.10">
    <property type="entry name" value="Regulatory factor, effector binding domain"/>
    <property type="match status" value="1"/>
</dbReference>
<dbReference type="AlphaFoldDB" id="A0A7I8DRH4"/>
<dbReference type="EMBL" id="AP023368">
    <property type="protein sequence ID" value="BCK01031.1"/>
    <property type="molecule type" value="Genomic_DNA"/>
</dbReference>
<accession>A0A7I8DRH4</accession>
<dbReference type="InterPro" id="IPR011256">
    <property type="entry name" value="Reg_factor_effector_dom_sf"/>
</dbReference>
<reference evidence="1 2" key="2">
    <citation type="submission" date="2020-08" db="EMBL/GenBank/DDBJ databases">
        <authorList>
            <person name="Ueki A."/>
            <person name="Tonouchi A."/>
        </authorList>
    </citation>
    <scope>NUCLEOTIDE SEQUENCE [LARGE SCALE GENOMIC DNA]</scope>
    <source>
        <strain evidence="1 2">CTTW</strain>
    </source>
</reference>
<protein>
    <submittedName>
        <fullName evidence="1">AraC family transcriptional regulator</fullName>
    </submittedName>
</protein>
<keyword evidence="2" id="KW-1185">Reference proteome</keyword>
<proteinExistence type="predicted"/>
<reference evidence="1 2" key="1">
    <citation type="submission" date="2020-08" db="EMBL/GenBank/DDBJ databases">
        <title>Draft genome sequencing of an Anaerocolumna strain isolated from anoxic soil subjected to BSD treatment.</title>
        <authorList>
            <person name="Uek A."/>
            <person name="Tonouchi A."/>
        </authorList>
    </citation>
    <scope>NUCLEOTIDE SEQUENCE [LARGE SCALE GENOMIC DNA]</scope>
    <source>
        <strain evidence="1 2">CTTW</strain>
    </source>
</reference>